<feature type="domain" description="UDENN" evidence="5">
    <location>
        <begin position="14"/>
        <end position="374"/>
    </location>
</feature>
<feature type="region of interest" description="Disordered" evidence="4">
    <location>
        <begin position="597"/>
        <end position="626"/>
    </location>
</feature>
<dbReference type="Gene3D" id="3.30.450.200">
    <property type="match status" value="1"/>
</dbReference>
<feature type="compositionally biased region" description="Gly residues" evidence="4">
    <location>
        <begin position="535"/>
        <end position="550"/>
    </location>
</feature>
<feature type="compositionally biased region" description="Pro residues" evidence="4">
    <location>
        <begin position="824"/>
        <end position="835"/>
    </location>
</feature>
<dbReference type="AlphaFoldDB" id="A0AAG5DFM0"/>
<name>A0AAG5DFM0_ANOAO</name>
<dbReference type="GO" id="GO:0005085">
    <property type="term" value="F:guanyl-nucleotide exchange factor activity"/>
    <property type="evidence" value="ECO:0007669"/>
    <property type="project" value="UniProtKB-KW"/>
</dbReference>
<evidence type="ECO:0000256" key="4">
    <source>
        <dbReference type="SAM" id="MobiDB-lite"/>
    </source>
</evidence>
<dbReference type="InterPro" id="IPR043153">
    <property type="entry name" value="DENN_C"/>
</dbReference>
<evidence type="ECO:0000256" key="3">
    <source>
        <dbReference type="ARBA" id="ARBA00023329"/>
    </source>
</evidence>
<dbReference type="InterPro" id="IPR005112">
    <property type="entry name" value="dDENN_dom"/>
</dbReference>
<dbReference type="FunFam" id="3.40.50.11500:FF:000001">
    <property type="entry name" value="Putative DENN domain-containing protein 1A"/>
    <property type="match status" value="1"/>
</dbReference>
<keyword evidence="2" id="KW-0344">Guanine-nucleotide releasing factor</keyword>
<dbReference type="InterPro" id="IPR037516">
    <property type="entry name" value="Tripartite_DENN"/>
</dbReference>
<dbReference type="GO" id="GO:1901981">
    <property type="term" value="F:phosphatidylinositol phosphate binding"/>
    <property type="evidence" value="ECO:0007669"/>
    <property type="project" value="TreeGrafter"/>
</dbReference>
<keyword evidence="3" id="KW-0968">Cytoplasmic vesicle</keyword>
<feature type="region of interest" description="Disordered" evidence="4">
    <location>
        <begin position="492"/>
        <end position="558"/>
    </location>
</feature>
<feature type="compositionally biased region" description="Polar residues" evidence="4">
    <location>
        <begin position="499"/>
        <end position="508"/>
    </location>
</feature>
<feature type="compositionally biased region" description="Low complexity" evidence="4">
    <location>
        <begin position="663"/>
        <end position="673"/>
    </location>
</feature>
<dbReference type="Gene3D" id="3.40.50.11500">
    <property type="match status" value="1"/>
</dbReference>
<dbReference type="Pfam" id="PF03456">
    <property type="entry name" value="uDENN"/>
    <property type="match status" value="1"/>
</dbReference>
<feature type="compositionally biased region" description="Low complexity" evidence="4">
    <location>
        <begin position="866"/>
        <end position="888"/>
    </location>
</feature>
<accession>A0AAG5DFM0</accession>
<comment type="subcellular location">
    <subcellularLocation>
        <location evidence="1">Cytoplasmic vesicle</location>
        <location evidence="1">Clathrin-coated vesicle</location>
    </subcellularLocation>
</comment>
<dbReference type="GO" id="GO:0032456">
    <property type="term" value="P:endocytic recycling"/>
    <property type="evidence" value="ECO:0007669"/>
    <property type="project" value="TreeGrafter"/>
</dbReference>
<feature type="compositionally biased region" description="Polar residues" evidence="4">
    <location>
        <begin position="1181"/>
        <end position="1221"/>
    </location>
</feature>
<dbReference type="PROSITE" id="PS50211">
    <property type="entry name" value="DENN"/>
    <property type="match status" value="1"/>
</dbReference>
<dbReference type="InterPro" id="IPR005113">
    <property type="entry name" value="uDENN_dom"/>
</dbReference>
<feature type="region of interest" description="Disordered" evidence="4">
    <location>
        <begin position="772"/>
        <end position="854"/>
    </location>
</feature>
<feature type="compositionally biased region" description="Low complexity" evidence="4">
    <location>
        <begin position="970"/>
        <end position="982"/>
    </location>
</feature>
<feature type="compositionally biased region" description="Low complexity" evidence="4">
    <location>
        <begin position="597"/>
        <end position="625"/>
    </location>
</feature>
<proteinExistence type="predicted"/>
<feature type="compositionally biased region" description="Basic and acidic residues" evidence="4">
    <location>
        <begin position="438"/>
        <end position="449"/>
    </location>
</feature>
<evidence type="ECO:0000313" key="6">
    <source>
        <dbReference type="EnsemblMetazoa" id="ENSAATROPP009639"/>
    </source>
</evidence>
<dbReference type="PANTHER" id="PTHR13196:SF14">
    <property type="entry name" value="UDENN DOMAIN-CONTAINING PROTEIN"/>
    <property type="match status" value="1"/>
</dbReference>
<dbReference type="Gene3D" id="6.10.140.1000">
    <property type="match status" value="1"/>
</dbReference>
<protein>
    <recommendedName>
        <fullName evidence="5">UDENN domain-containing protein</fullName>
    </recommendedName>
</protein>
<feature type="compositionally biased region" description="Polar residues" evidence="4">
    <location>
        <begin position="1148"/>
        <end position="1167"/>
    </location>
</feature>
<dbReference type="PANTHER" id="PTHR13196">
    <property type="entry name" value="DENN DOMAIN-CONTAINING"/>
    <property type="match status" value="1"/>
</dbReference>
<dbReference type="SMART" id="SM00800">
    <property type="entry name" value="uDENN"/>
    <property type="match status" value="1"/>
</dbReference>
<dbReference type="Proteomes" id="UP000075880">
    <property type="component" value="Unassembled WGS sequence"/>
</dbReference>
<evidence type="ECO:0000259" key="5">
    <source>
        <dbReference type="PROSITE" id="PS50211"/>
    </source>
</evidence>
<feature type="compositionally biased region" description="Pro residues" evidence="4">
    <location>
        <begin position="935"/>
        <end position="953"/>
    </location>
</feature>
<feature type="compositionally biased region" description="Basic residues" evidence="4">
    <location>
        <begin position="517"/>
        <end position="526"/>
    </location>
</feature>
<feature type="compositionally biased region" description="Low complexity" evidence="4">
    <location>
        <begin position="780"/>
        <end position="789"/>
    </location>
</feature>
<sequence>MNSRIKEDVSRLFEFWCEIAPGKPEDSAPGYIVESFPESFKDAKVIADIPAFAFPCAFESRTIQVHSFVLTNIDSKWRFGFCRHDPKSPTAMVIITYLPWHDTFMRFLNVLAEIKKNRPNEFQSFLAEAYNKGVPEPGACLKLHYDRASQTFLFQRPQQFQLPSIPENHNLNQYYNFVEPKFMIGIFAAMLAERRIIFVSRRLDILSSCVQAANAFLYPMVWQHIFIPVLPMQMKDILAAPMPFLIGVPEAVYETLRREEIGEVVILNCDKRTLETPFDDVKSMPQELVGSLKKQLSNQADHRGDRVSKIFLGILVQLIGGYRDAVKFNDKITFDPETFIESRPSHLRPFLDKILDLQIFQQFIEERLDMLNTGQGFSDEFEVEYFRYAEKSGRKTKQYKDLLKNFKDKTNPAVRSAVKSVKEGGKGVKTAYKGLRSKFRETTPPKTKLDSSSSLHLHHQYDMGGHHQSAPNSPVFNKRPQTIALPDDVYHTHHPHQMLTPSSTSLHNSPHILLGGSHHHHHHHLQHTSLPQSNGGAGGGGGGGGGGVGSAGNSSSAGYHTASAAMTHSASSAAGSTSHMNNNLSYGHAGSNNNNYNSTATTMASSSASDIRSPTLSPTSSNSSSEMNLWQEMQHHLTLFKSPAVNRNLKPSNSIEGGGSNSGGSRPSSRAGAPVSPPGSNGTSLPRIQESVPATSSASHPLLSLELDRGGSSRTTSTVGVRAYSSCNNNGELNGFKGGDPANFDLSPDAPCPPIPPRRFQSAADALAAIQISPPPMSPPSSSSSGSSPYRTYNNFVPPLPKPKPPTAAVSGPVPSPSLIDQSPPLPSPPPPPPLKASSIGSNGRRHDVLLPLDDEDDDQLLTLTTTATRTTNGDHATTSTTTSVSMTFDQRTNQSNSNHHIHPPLVPGAAQHSTAKAPLQGAKGQLLQHAYTLPHPPKAQAPQPPQRPPLAPKPTFRKESANGDTPDFSASTGVATAGSTTPLPNDDSLDLITLDTTNNSSFELEDFDPLNERAKPIGRVSGTGAAHVTPSSALTTSSYPSGLAAASGVTVPTVSFPTTSLGVNNPVYPYFTPLYQQNVSPNSAHHPSARQGTGVGTVGAGTGTATRISNASDDFELLRNYGLDKFSLLDGGSTRATALHMNGGSTRKGNLHQHSGSINLPNHHQQGTGGLNGGSSIGNFTMSHSTGSGTELLENTSINRSSSGCNGQSKPTFSNWTTFD</sequence>
<dbReference type="FunFam" id="3.30.450.200:FF:000003">
    <property type="entry name" value="DENN domain containing 1A"/>
    <property type="match status" value="1"/>
</dbReference>
<evidence type="ECO:0000256" key="1">
    <source>
        <dbReference type="ARBA" id="ARBA00004132"/>
    </source>
</evidence>
<feature type="compositionally biased region" description="Polar residues" evidence="4">
    <location>
        <begin position="889"/>
        <end position="899"/>
    </location>
</feature>
<feature type="region of interest" description="Disordered" evidence="4">
    <location>
        <begin position="866"/>
        <end position="923"/>
    </location>
</feature>
<feature type="region of interest" description="Disordered" evidence="4">
    <location>
        <begin position="646"/>
        <end position="700"/>
    </location>
</feature>
<dbReference type="GO" id="GO:0005829">
    <property type="term" value="C:cytosol"/>
    <property type="evidence" value="ECO:0007669"/>
    <property type="project" value="TreeGrafter"/>
</dbReference>
<feature type="compositionally biased region" description="Polar residues" evidence="4">
    <location>
        <begin position="678"/>
        <end position="699"/>
    </location>
</feature>
<evidence type="ECO:0000256" key="2">
    <source>
        <dbReference type="ARBA" id="ARBA00022658"/>
    </source>
</evidence>
<dbReference type="GO" id="GO:0030136">
    <property type="term" value="C:clathrin-coated vesicle"/>
    <property type="evidence" value="ECO:0007669"/>
    <property type="project" value="UniProtKB-SubCell"/>
</dbReference>
<dbReference type="InterPro" id="IPR001194">
    <property type="entry name" value="cDENN_dom"/>
</dbReference>
<keyword evidence="7" id="KW-1185">Reference proteome</keyword>
<feature type="compositionally biased region" description="Gly residues" evidence="4">
    <location>
        <begin position="1168"/>
        <end position="1177"/>
    </location>
</feature>
<dbReference type="GO" id="GO:0006897">
    <property type="term" value="P:endocytosis"/>
    <property type="evidence" value="ECO:0007669"/>
    <property type="project" value="TreeGrafter"/>
</dbReference>
<dbReference type="SMART" id="SM00799">
    <property type="entry name" value="DENN"/>
    <property type="match status" value="1"/>
</dbReference>
<feature type="region of interest" description="Disordered" evidence="4">
    <location>
        <begin position="435"/>
        <end position="475"/>
    </location>
</feature>
<feature type="region of interest" description="Disordered" evidence="4">
    <location>
        <begin position="935"/>
        <end position="990"/>
    </location>
</feature>
<dbReference type="InterPro" id="IPR040032">
    <property type="entry name" value="DENND1A/B/C"/>
</dbReference>
<evidence type="ECO:0000313" key="7">
    <source>
        <dbReference type="Proteomes" id="UP000075880"/>
    </source>
</evidence>
<organism evidence="6 7">
    <name type="scientific">Anopheles atroparvus</name>
    <name type="common">European mosquito</name>
    <dbReference type="NCBI Taxonomy" id="41427"/>
    <lineage>
        <taxon>Eukaryota</taxon>
        <taxon>Metazoa</taxon>
        <taxon>Ecdysozoa</taxon>
        <taxon>Arthropoda</taxon>
        <taxon>Hexapoda</taxon>
        <taxon>Insecta</taxon>
        <taxon>Pterygota</taxon>
        <taxon>Neoptera</taxon>
        <taxon>Endopterygota</taxon>
        <taxon>Diptera</taxon>
        <taxon>Nematocera</taxon>
        <taxon>Culicoidea</taxon>
        <taxon>Culicidae</taxon>
        <taxon>Anophelinae</taxon>
        <taxon>Anopheles</taxon>
    </lineage>
</organism>
<reference evidence="6" key="1">
    <citation type="submission" date="2024-04" db="UniProtKB">
        <authorList>
            <consortium name="EnsemblMetazoa"/>
        </authorList>
    </citation>
    <scope>IDENTIFICATION</scope>
    <source>
        <strain evidence="6">EBRO</strain>
    </source>
</reference>
<dbReference type="Pfam" id="PF02141">
    <property type="entry name" value="DENN"/>
    <property type="match status" value="1"/>
</dbReference>
<feature type="region of interest" description="Disordered" evidence="4">
    <location>
        <begin position="1148"/>
        <end position="1221"/>
    </location>
</feature>
<dbReference type="EnsemblMetazoa" id="ENSAATROPT010679">
    <property type="protein sequence ID" value="ENSAATROPP009639"/>
    <property type="gene ID" value="ENSAATROPG008679"/>
</dbReference>
<dbReference type="Pfam" id="PF03455">
    <property type="entry name" value="dDENN"/>
    <property type="match status" value="1"/>
</dbReference>
<dbReference type="SMART" id="SM00801">
    <property type="entry name" value="dDENN"/>
    <property type="match status" value="1"/>
</dbReference>
<feature type="region of interest" description="Disordered" evidence="4">
    <location>
        <begin position="738"/>
        <end position="759"/>
    </location>
</feature>